<gene>
    <name evidence="11" type="ORF">Rhow_002789</name>
</gene>
<dbReference type="EMBL" id="BHYM01000025">
    <property type="protein sequence ID" value="GCE39265.1"/>
    <property type="molecule type" value="Genomic_DNA"/>
</dbReference>
<dbReference type="EC" id="3.5.1.1" evidence="2"/>
<evidence type="ECO:0000259" key="9">
    <source>
        <dbReference type="Pfam" id="PF00710"/>
    </source>
</evidence>
<dbReference type="OrthoDB" id="9788068at2"/>
<dbReference type="InterPro" id="IPR037152">
    <property type="entry name" value="L-asparaginase_N_sf"/>
</dbReference>
<keyword evidence="3" id="KW-0378">Hydrolase</keyword>
<comment type="caution">
    <text evidence="11">The sequence shown here is derived from an EMBL/GenBank/DDBJ whole genome shotgun (WGS) entry which is preliminary data.</text>
</comment>
<protein>
    <recommendedName>
        <fullName evidence="2">asparaginase</fullName>
        <ecNumber evidence="2">3.5.1.1</ecNumber>
    </recommendedName>
</protein>
<dbReference type="Proteomes" id="UP000287519">
    <property type="component" value="Unassembled WGS sequence"/>
</dbReference>
<dbReference type="PANTHER" id="PTHR11707">
    <property type="entry name" value="L-ASPARAGINASE"/>
    <property type="match status" value="1"/>
</dbReference>
<sequence length="325" mass="33653">MPKVAVVTTGGTIASRRDGQGVSRPVVAGSDLLAGARTGTELRVVDVMSKDSSSMTFADMDRVRDAVTSELSDPDLDAVVVLHGTDTMEETAFLVDLHHADPRPVVFTGAQRTFDHPESDAPVNLADAIAAGTDPALRGAGVLIAFGGALHRASGTRKADTTSLDAFRSIHPDSVQPTGDLRRQRLDPLPWHPISGTRVDIVAAYPGADRIQIDACLAAGARGLVLDGLGSGNANPAIVEAVGDCTTAGIPVVVTTRVPYGPTSATYGGGGGGHDLVSAGALFSTDLRAGQARILLAALLADPDLTDLDKEFDRRSRVDPAPRIS</sequence>
<dbReference type="Gene3D" id="3.40.50.40">
    <property type="match status" value="1"/>
</dbReference>
<dbReference type="AlphaFoldDB" id="A0A402C6L3"/>
<feature type="active site" evidence="8">
    <location>
        <position position="85"/>
    </location>
</feature>
<dbReference type="InterPro" id="IPR004550">
    <property type="entry name" value="AsnASE_II"/>
</dbReference>
<dbReference type="GO" id="GO:0004067">
    <property type="term" value="F:asparaginase activity"/>
    <property type="evidence" value="ECO:0007669"/>
    <property type="project" value="UniProtKB-UniRule"/>
</dbReference>
<feature type="active site" evidence="7">
    <location>
        <position position="12"/>
    </location>
</feature>
<dbReference type="Gene3D" id="3.40.50.1170">
    <property type="entry name" value="L-asparaginase, N-terminal domain"/>
    <property type="match status" value="1"/>
</dbReference>
<evidence type="ECO:0000313" key="12">
    <source>
        <dbReference type="Proteomes" id="UP000287519"/>
    </source>
</evidence>
<feature type="binding site" evidence="6">
    <location>
        <begin position="85"/>
        <end position="86"/>
    </location>
    <ligand>
        <name>substrate</name>
    </ligand>
</feature>
<evidence type="ECO:0000256" key="7">
    <source>
        <dbReference type="PROSITE-ProRule" id="PRU10099"/>
    </source>
</evidence>
<dbReference type="SFLD" id="SFLDS00057">
    <property type="entry name" value="Glutaminase/Asparaginase"/>
    <property type="match status" value="1"/>
</dbReference>
<feature type="active site" description="O-isoaspartyl threonine intermediate" evidence="5">
    <location>
        <position position="12"/>
    </location>
</feature>
<dbReference type="PIRSF" id="PIRSF500176">
    <property type="entry name" value="L_ASNase"/>
    <property type="match status" value="1"/>
</dbReference>
<dbReference type="PROSITE" id="PS00144">
    <property type="entry name" value="ASN_GLN_ASE_1"/>
    <property type="match status" value="1"/>
</dbReference>
<evidence type="ECO:0000313" key="11">
    <source>
        <dbReference type="EMBL" id="GCE39265.1"/>
    </source>
</evidence>
<evidence type="ECO:0000256" key="4">
    <source>
        <dbReference type="ARBA" id="ARBA00049366"/>
    </source>
</evidence>
<evidence type="ECO:0000256" key="1">
    <source>
        <dbReference type="ARBA" id="ARBA00010518"/>
    </source>
</evidence>
<evidence type="ECO:0000259" key="10">
    <source>
        <dbReference type="Pfam" id="PF17763"/>
    </source>
</evidence>
<comment type="catalytic activity">
    <reaction evidence="4">
        <text>L-asparagine + H2O = L-aspartate + NH4(+)</text>
        <dbReference type="Rhea" id="RHEA:21016"/>
        <dbReference type="ChEBI" id="CHEBI:15377"/>
        <dbReference type="ChEBI" id="CHEBI:28938"/>
        <dbReference type="ChEBI" id="CHEBI:29991"/>
        <dbReference type="ChEBI" id="CHEBI:58048"/>
        <dbReference type="EC" id="3.5.1.1"/>
    </reaction>
</comment>
<keyword evidence="12" id="KW-1185">Reference proteome</keyword>
<comment type="similarity">
    <text evidence="1">Belongs to the asparaginase 1 family.</text>
</comment>
<evidence type="ECO:0000256" key="2">
    <source>
        <dbReference type="ARBA" id="ARBA00012920"/>
    </source>
</evidence>
<feature type="binding site" evidence="6">
    <location>
        <position position="52"/>
    </location>
    <ligand>
        <name>substrate</name>
    </ligand>
</feature>
<dbReference type="SUPFAM" id="SSF53774">
    <property type="entry name" value="Glutaminase/Asparaginase"/>
    <property type="match status" value="1"/>
</dbReference>
<dbReference type="GO" id="GO:0006528">
    <property type="term" value="P:asparagine metabolic process"/>
    <property type="evidence" value="ECO:0007669"/>
    <property type="project" value="InterPro"/>
</dbReference>
<evidence type="ECO:0000256" key="5">
    <source>
        <dbReference type="PIRSR" id="PIRSR001220-1"/>
    </source>
</evidence>
<dbReference type="InterPro" id="IPR036152">
    <property type="entry name" value="Asp/glu_Ase-like_sf"/>
</dbReference>
<dbReference type="PRINTS" id="PR00139">
    <property type="entry name" value="ASNGLNASE"/>
</dbReference>
<dbReference type="InterPro" id="IPR027473">
    <property type="entry name" value="L-asparaginase_C"/>
</dbReference>
<organism evidence="11 12">
    <name type="scientific">Rhodococcus wratislaviensis</name>
    <name type="common">Tsukamurella wratislaviensis</name>
    <dbReference type="NCBI Taxonomy" id="44752"/>
    <lineage>
        <taxon>Bacteria</taxon>
        <taxon>Bacillati</taxon>
        <taxon>Actinomycetota</taxon>
        <taxon>Actinomycetes</taxon>
        <taxon>Mycobacteriales</taxon>
        <taxon>Nocardiaceae</taxon>
        <taxon>Rhodococcus</taxon>
    </lineage>
</organism>
<dbReference type="InterPro" id="IPR020827">
    <property type="entry name" value="Asparaginase/glutaminase_AS1"/>
</dbReference>
<evidence type="ECO:0000256" key="8">
    <source>
        <dbReference type="PROSITE-ProRule" id="PRU10100"/>
    </source>
</evidence>
<feature type="domain" description="Asparaginase/glutaminase C-terminal" evidence="10">
    <location>
        <begin position="198"/>
        <end position="302"/>
    </location>
</feature>
<dbReference type="InterPro" id="IPR040919">
    <property type="entry name" value="Asparaginase_C"/>
</dbReference>
<dbReference type="CDD" id="cd08964">
    <property type="entry name" value="L-asparaginase_II"/>
    <property type="match status" value="1"/>
</dbReference>
<evidence type="ECO:0000256" key="6">
    <source>
        <dbReference type="PIRSR" id="PIRSR001220-2"/>
    </source>
</evidence>
<dbReference type="PIRSF" id="PIRSF001220">
    <property type="entry name" value="L-ASNase_gatD"/>
    <property type="match status" value="1"/>
</dbReference>
<proteinExistence type="inferred from homology"/>
<dbReference type="Pfam" id="PF00710">
    <property type="entry name" value="Asparaginase"/>
    <property type="match status" value="1"/>
</dbReference>
<dbReference type="PROSITE" id="PS00917">
    <property type="entry name" value="ASN_GLN_ASE_2"/>
    <property type="match status" value="1"/>
</dbReference>
<dbReference type="Pfam" id="PF17763">
    <property type="entry name" value="Asparaginase_C"/>
    <property type="match status" value="1"/>
</dbReference>
<dbReference type="InterPro" id="IPR006034">
    <property type="entry name" value="Asparaginase/glutaminase-like"/>
</dbReference>
<name>A0A402C6L3_RHOWR</name>
<dbReference type="PANTHER" id="PTHR11707:SF28">
    <property type="entry name" value="60 KDA LYSOPHOSPHOLIPASE"/>
    <property type="match status" value="1"/>
</dbReference>
<dbReference type="InterPro" id="IPR027474">
    <property type="entry name" value="L-asparaginase_N"/>
</dbReference>
<dbReference type="PROSITE" id="PS51732">
    <property type="entry name" value="ASN_GLN_ASE_3"/>
    <property type="match status" value="1"/>
</dbReference>
<accession>A0A402C6L3</accession>
<evidence type="ECO:0000256" key="3">
    <source>
        <dbReference type="ARBA" id="ARBA00022801"/>
    </source>
</evidence>
<reference evidence="11 12" key="1">
    <citation type="submission" date="2018-11" db="EMBL/GenBank/DDBJ databases">
        <title>Microbial catabolism of amino acid.</title>
        <authorList>
            <person name="Hibi M."/>
            <person name="Ogawa J."/>
        </authorList>
    </citation>
    <scope>NUCLEOTIDE SEQUENCE [LARGE SCALE GENOMIC DNA]</scope>
    <source>
        <strain evidence="11 12">C31-06</strain>
    </source>
</reference>
<dbReference type="RefSeq" id="WP_124391714.1">
    <property type="nucleotide sequence ID" value="NZ_BHYM01000025.1"/>
</dbReference>
<dbReference type="SMART" id="SM00870">
    <property type="entry name" value="Asparaginase"/>
    <property type="match status" value="1"/>
</dbReference>
<dbReference type="InterPro" id="IPR027475">
    <property type="entry name" value="Asparaginase/glutaminase_AS2"/>
</dbReference>
<feature type="domain" description="L-asparaginase N-terminal" evidence="9">
    <location>
        <begin position="3"/>
        <end position="173"/>
    </location>
</feature>